<reference evidence="2 3" key="1">
    <citation type="journal article" date="2013" name="PLoS Genet.">
        <title>Distinctive expansion of potential virulence genes in the genome of the oomycete fish pathogen Saprolegnia parasitica.</title>
        <authorList>
            <person name="Jiang R.H."/>
            <person name="de Bruijn I."/>
            <person name="Haas B.J."/>
            <person name="Belmonte R."/>
            <person name="Lobach L."/>
            <person name="Christie J."/>
            <person name="van den Ackerveken G."/>
            <person name="Bottin A."/>
            <person name="Bulone V."/>
            <person name="Diaz-Moreno S.M."/>
            <person name="Dumas B."/>
            <person name="Fan L."/>
            <person name="Gaulin E."/>
            <person name="Govers F."/>
            <person name="Grenville-Briggs L.J."/>
            <person name="Horner N.R."/>
            <person name="Levin J.Z."/>
            <person name="Mammella M."/>
            <person name="Meijer H.J."/>
            <person name="Morris P."/>
            <person name="Nusbaum C."/>
            <person name="Oome S."/>
            <person name="Phillips A.J."/>
            <person name="van Rooyen D."/>
            <person name="Rzeszutek E."/>
            <person name="Saraiva M."/>
            <person name="Secombes C.J."/>
            <person name="Seidl M.F."/>
            <person name="Snel B."/>
            <person name="Stassen J.H."/>
            <person name="Sykes S."/>
            <person name="Tripathy S."/>
            <person name="van den Berg H."/>
            <person name="Vega-Arreguin J.C."/>
            <person name="Wawra S."/>
            <person name="Young S.K."/>
            <person name="Zeng Q."/>
            <person name="Dieguez-Uribeondo J."/>
            <person name="Russ C."/>
            <person name="Tyler B.M."/>
            <person name="van West P."/>
        </authorList>
    </citation>
    <scope>NUCLEOTIDE SEQUENCE [LARGE SCALE GENOMIC DNA]</scope>
    <source>
        <strain evidence="2 3">CBS 223.65</strain>
    </source>
</reference>
<protein>
    <submittedName>
        <fullName evidence="2">Uncharacterized protein</fullName>
    </submittedName>
</protein>
<keyword evidence="1" id="KW-0472">Membrane</keyword>
<dbReference type="GeneID" id="24140612"/>
<feature type="transmembrane region" description="Helical" evidence="1">
    <location>
        <begin position="12"/>
        <end position="34"/>
    </location>
</feature>
<evidence type="ECO:0000313" key="3">
    <source>
        <dbReference type="Proteomes" id="UP000030745"/>
    </source>
</evidence>
<dbReference type="KEGG" id="spar:SPRG_19185"/>
<feature type="transmembrane region" description="Helical" evidence="1">
    <location>
        <begin position="270"/>
        <end position="288"/>
    </location>
</feature>
<keyword evidence="3" id="KW-1185">Reference proteome</keyword>
<feature type="transmembrane region" description="Helical" evidence="1">
    <location>
        <begin position="337"/>
        <end position="356"/>
    </location>
</feature>
<gene>
    <name evidence="2" type="ORF">SPRG_19185</name>
</gene>
<proteinExistence type="predicted"/>
<dbReference type="OrthoDB" id="77960at2759"/>
<keyword evidence="1" id="KW-0812">Transmembrane</keyword>
<evidence type="ECO:0000313" key="2">
    <source>
        <dbReference type="EMBL" id="KDO33551.1"/>
    </source>
</evidence>
<feature type="transmembrane region" description="Helical" evidence="1">
    <location>
        <begin position="466"/>
        <end position="488"/>
    </location>
</feature>
<feature type="transmembrane region" description="Helical" evidence="1">
    <location>
        <begin position="415"/>
        <end position="434"/>
    </location>
</feature>
<dbReference type="Proteomes" id="UP000030745">
    <property type="component" value="Unassembled WGS sequence"/>
</dbReference>
<keyword evidence="1" id="KW-1133">Transmembrane helix</keyword>
<dbReference type="VEuPathDB" id="FungiDB:SPRG_19185"/>
<sequence>MRIRCVQLTRQLVTSASIVVGLCVVCLVCIDSVANNWAINDYIGNGYQFLTPIADANHANDLLSQYSFATGASLTDLSKVAKRMTNYTITNLVLPNNPNIYVLSAGTYAVNSKMNLCAIFQRTYMSDLNVGKPSFGVAVDAISFLRGNAFTHVFTDDTSVNLANASMGHKQLEAIGYLPTRIQVDLRLSEQVPLRNTSSPQNLVVGYYRIYPKAYCTGCLPIAELGHGECNMTMVYNHSARSVKVSQSTFVDGSLHALGLMFPQTTFSAASYYLKCIAVLFALGGYLASRRTVQWQDVDVHSTETFVQRIMKTVLPEYYPHVSHALRFDMFCYNSDIFVLLFTIGVLLDLSAAFMYSREVQVFLAVCSNGALSLQLFALSTRLLWVNCGFLKLFKLLWSILSTATYSGESKLMGYLNFTGVTSLYLSAILLFYIPPFIEYNNTLRIDLKNSFEQLDGTHVDLYNSFYVRSSGAIVGGLILNVLLVVGLDQLVNQSFWKLLATNSLARQAMYNSTSILMDYVTDIDPTMLEQHSSSINCKVRRLCTLQWFFTSHLTAFGLPEKELRVNKKQAHTKSFISAVSAFASGGEDGAGDGTFVLAQDSGRRVHLLDDHFADVKSLVLNIKILKNTSVSIR</sequence>
<dbReference type="AlphaFoldDB" id="A0A067D495"/>
<name>A0A067D495_SAPPC</name>
<dbReference type="RefSeq" id="XP_012195611.1">
    <property type="nucleotide sequence ID" value="XM_012340221.1"/>
</dbReference>
<feature type="transmembrane region" description="Helical" evidence="1">
    <location>
        <begin position="376"/>
        <end position="394"/>
    </location>
</feature>
<accession>A0A067D495</accession>
<dbReference type="EMBL" id="KK583192">
    <property type="protein sequence ID" value="KDO33551.1"/>
    <property type="molecule type" value="Genomic_DNA"/>
</dbReference>
<evidence type="ECO:0000256" key="1">
    <source>
        <dbReference type="SAM" id="Phobius"/>
    </source>
</evidence>
<organism evidence="2 3">
    <name type="scientific">Saprolegnia parasitica (strain CBS 223.65)</name>
    <dbReference type="NCBI Taxonomy" id="695850"/>
    <lineage>
        <taxon>Eukaryota</taxon>
        <taxon>Sar</taxon>
        <taxon>Stramenopiles</taxon>
        <taxon>Oomycota</taxon>
        <taxon>Saprolegniomycetes</taxon>
        <taxon>Saprolegniales</taxon>
        <taxon>Saprolegniaceae</taxon>
        <taxon>Saprolegnia</taxon>
    </lineage>
</organism>